<proteinExistence type="predicted"/>
<dbReference type="Proteomes" id="UP000616151">
    <property type="component" value="Unassembled WGS sequence"/>
</dbReference>
<accession>A0ACC5R881</accession>
<comment type="caution">
    <text evidence="1">The sequence shown here is derived from an EMBL/GenBank/DDBJ whole genome shotgun (WGS) entry which is preliminary data.</text>
</comment>
<name>A0ACC5R881_9HYPH</name>
<evidence type="ECO:0000313" key="1">
    <source>
        <dbReference type="EMBL" id="MBK1868807.1"/>
    </source>
</evidence>
<organism evidence="1 2">
    <name type="scientific">Taklimakanibacter albus</name>
    <dbReference type="NCBI Taxonomy" id="2800327"/>
    <lineage>
        <taxon>Bacteria</taxon>
        <taxon>Pseudomonadati</taxon>
        <taxon>Pseudomonadota</taxon>
        <taxon>Alphaproteobacteria</taxon>
        <taxon>Hyphomicrobiales</taxon>
        <taxon>Aestuariivirgaceae</taxon>
        <taxon>Taklimakanibacter</taxon>
    </lineage>
</organism>
<evidence type="ECO:0000313" key="2">
    <source>
        <dbReference type="Proteomes" id="UP000616151"/>
    </source>
</evidence>
<gene>
    <name evidence="1" type="ORF">JHL16_20790</name>
</gene>
<sequence>MVEQRALVTGGSRGIGRAIAMALSGLGHDVTIMGRTEAALTQAIAEGVAKRGLSVDVTDEKALSQAVADSGPYHILINNAGAAESAPFHTTSLDLFRRMMAVNVESAFIATRTALPGMVKLGSGRIVNVASIAGLKGYPYVSAYCAAKHAIIGMTRALALELAKTRITVNALCPGYTDTDLIAEAANTIAKKTGIPAAKAIEHFAKTNPGGRLITPAEVTNAALWLCSEGASAITGQAITVAGGDL</sequence>
<dbReference type="EMBL" id="JAENHL010000007">
    <property type="protein sequence ID" value="MBK1868807.1"/>
    <property type="molecule type" value="Genomic_DNA"/>
</dbReference>
<protein>
    <submittedName>
        <fullName evidence="1">SDR family oxidoreductase</fullName>
    </submittedName>
</protein>
<reference evidence="1" key="1">
    <citation type="submission" date="2021-01" db="EMBL/GenBank/DDBJ databases">
        <authorList>
            <person name="Sun Q."/>
        </authorList>
    </citation>
    <scope>NUCLEOTIDE SEQUENCE</scope>
    <source>
        <strain evidence="1">YIM B02566</strain>
    </source>
</reference>
<keyword evidence="2" id="KW-1185">Reference proteome</keyword>